<evidence type="ECO:0000256" key="3">
    <source>
        <dbReference type="ARBA" id="ARBA00023022"/>
    </source>
</evidence>
<reference evidence="7 8" key="1">
    <citation type="submission" date="2019-07" db="EMBL/GenBank/DDBJ databases">
        <authorList>
            <person name="Duangmal K."/>
            <person name="Teo W.F.A."/>
        </authorList>
    </citation>
    <scope>NUCLEOTIDE SEQUENCE [LARGE SCALE GENOMIC DNA]</scope>
    <source>
        <strain evidence="7 8">TBRC 6029</strain>
    </source>
</reference>
<evidence type="ECO:0000313" key="7">
    <source>
        <dbReference type="EMBL" id="TVT45967.1"/>
    </source>
</evidence>
<evidence type="ECO:0000256" key="1">
    <source>
        <dbReference type="ARBA" id="ARBA00010648"/>
    </source>
</evidence>
<dbReference type="InterPro" id="IPR027273">
    <property type="entry name" value="Neocarzinostatin-like"/>
</dbReference>
<evidence type="ECO:0000256" key="2">
    <source>
        <dbReference type="ARBA" id="ARBA00022529"/>
    </source>
</evidence>
<dbReference type="GO" id="GO:0003677">
    <property type="term" value="F:DNA binding"/>
    <property type="evidence" value="ECO:0007669"/>
    <property type="project" value="UniProtKB-KW"/>
</dbReference>
<keyword evidence="6" id="KW-0732">Signal</keyword>
<comment type="similarity">
    <text evidence="1">Belongs to the neocarzinostatin family.</text>
</comment>
<protein>
    <submittedName>
        <fullName evidence="7">Uncharacterized protein</fullName>
    </submittedName>
</protein>
<dbReference type="EMBL" id="VJWX01000205">
    <property type="protein sequence ID" value="TVT45967.1"/>
    <property type="molecule type" value="Genomic_DNA"/>
</dbReference>
<feature type="signal peptide" evidence="6">
    <location>
        <begin position="1"/>
        <end position="23"/>
    </location>
</feature>
<dbReference type="SUPFAM" id="SSF49319">
    <property type="entry name" value="Actinoxanthin-like"/>
    <property type="match status" value="1"/>
</dbReference>
<keyword evidence="5" id="KW-1015">Disulfide bond</keyword>
<evidence type="ECO:0000256" key="5">
    <source>
        <dbReference type="ARBA" id="ARBA00023157"/>
    </source>
</evidence>
<reference evidence="7 8" key="2">
    <citation type="submission" date="2019-08" db="EMBL/GenBank/DDBJ databases">
        <title>Amycolatopsis acidicola sp. nov., isolated from peat swamp forest soil.</title>
        <authorList>
            <person name="Srisuk N."/>
        </authorList>
    </citation>
    <scope>NUCLEOTIDE SEQUENCE [LARGE SCALE GENOMIC DNA]</scope>
    <source>
        <strain evidence="7 8">TBRC 6029</strain>
    </source>
</reference>
<name>A0A558CB89_9PSEU</name>
<evidence type="ECO:0000313" key="8">
    <source>
        <dbReference type="Proteomes" id="UP000320011"/>
    </source>
</evidence>
<dbReference type="NCBIfam" id="NF040680">
    <property type="entry name" value="chromo_anti"/>
    <property type="match status" value="1"/>
</dbReference>
<dbReference type="Proteomes" id="UP000320011">
    <property type="component" value="Unassembled WGS sequence"/>
</dbReference>
<keyword evidence="2" id="KW-0929">Antimicrobial</keyword>
<proteinExistence type="inferred from homology"/>
<comment type="caution">
    <text evidence="7">The sequence shown here is derived from an EMBL/GenBank/DDBJ whole genome shotgun (WGS) entry which is preliminary data.</text>
</comment>
<organism evidence="7 8">
    <name type="scientific">Amycolatopsis rhizosphaerae</name>
    <dbReference type="NCBI Taxonomy" id="2053003"/>
    <lineage>
        <taxon>Bacteria</taxon>
        <taxon>Bacillati</taxon>
        <taxon>Actinomycetota</taxon>
        <taxon>Actinomycetes</taxon>
        <taxon>Pseudonocardiales</taxon>
        <taxon>Pseudonocardiaceae</taxon>
        <taxon>Amycolatopsis</taxon>
    </lineage>
</organism>
<evidence type="ECO:0000256" key="6">
    <source>
        <dbReference type="SAM" id="SignalP"/>
    </source>
</evidence>
<keyword evidence="3" id="KW-0044">Antibiotic</keyword>
<sequence>MKTVLAAAAALGLTIGVTPTAIAQPKNVAPHVVVMPSEDLPEVADVTVAISGFEPHAAVFVQQCAQVAPGVSGCDFHRTESVDLDDAGAALTRLSVRRMFEAYNENGDLVGAVDCAQIKLEPGCFIAVGNVQGGAEAPLFFKGDE</sequence>
<keyword evidence="8" id="KW-1185">Reference proteome</keyword>
<dbReference type="GO" id="GO:0042742">
    <property type="term" value="P:defense response to bacterium"/>
    <property type="evidence" value="ECO:0007669"/>
    <property type="project" value="UniProtKB-KW"/>
</dbReference>
<gene>
    <name evidence="7" type="ORF">FNH05_20210</name>
</gene>
<dbReference type="PRINTS" id="PR01885">
    <property type="entry name" value="MACROMOMYCIN"/>
</dbReference>
<keyword evidence="4" id="KW-0238">DNA-binding</keyword>
<dbReference type="AlphaFoldDB" id="A0A558CB89"/>
<accession>A0A558CB89</accession>
<dbReference type="InterPro" id="IPR002186">
    <property type="entry name" value="Neocarzinostatin_fam"/>
</dbReference>
<evidence type="ECO:0000256" key="4">
    <source>
        <dbReference type="ARBA" id="ARBA00023125"/>
    </source>
</evidence>
<dbReference type="Gene3D" id="2.60.40.230">
    <property type="entry name" value="Neocarzinostatin-like"/>
    <property type="match status" value="1"/>
</dbReference>
<dbReference type="Pfam" id="PF00960">
    <property type="entry name" value="Neocarzinostat"/>
    <property type="match status" value="1"/>
</dbReference>
<feature type="chain" id="PRO_5022048480" evidence="6">
    <location>
        <begin position="24"/>
        <end position="145"/>
    </location>
</feature>